<protein>
    <recommendedName>
        <fullName evidence="4">DUF2804 family protein</fullName>
    </recommendedName>
</protein>
<reference evidence="2 3" key="1">
    <citation type="submission" date="2019-11" db="EMBL/GenBank/DDBJ databases">
        <authorList>
            <person name="He Y."/>
        </authorList>
    </citation>
    <scope>NUCLEOTIDE SEQUENCE [LARGE SCALE GENOMIC DNA]</scope>
    <source>
        <strain evidence="2 3">SCSIO 58843</strain>
    </source>
</reference>
<organism evidence="2 3">
    <name type="scientific">Actinomarinicola tropica</name>
    <dbReference type="NCBI Taxonomy" id="2789776"/>
    <lineage>
        <taxon>Bacteria</taxon>
        <taxon>Bacillati</taxon>
        <taxon>Actinomycetota</taxon>
        <taxon>Acidimicrobiia</taxon>
        <taxon>Acidimicrobiales</taxon>
        <taxon>Iamiaceae</taxon>
        <taxon>Actinomarinicola</taxon>
    </lineage>
</organism>
<dbReference type="RefSeq" id="WP_153758690.1">
    <property type="nucleotide sequence ID" value="NZ_CP045851.1"/>
</dbReference>
<dbReference type="KEGG" id="atq:GH723_05390"/>
<gene>
    <name evidence="2" type="ORF">GH723_05390</name>
</gene>
<dbReference type="AlphaFoldDB" id="A0A5Q2RG12"/>
<proteinExistence type="predicted"/>
<evidence type="ECO:0000313" key="2">
    <source>
        <dbReference type="EMBL" id="QGG94584.1"/>
    </source>
</evidence>
<evidence type="ECO:0000256" key="1">
    <source>
        <dbReference type="SAM" id="MobiDB-lite"/>
    </source>
</evidence>
<feature type="region of interest" description="Disordered" evidence="1">
    <location>
        <begin position="1"/>
        <end position="21"/>
    </location>
</feature>
<dbReference type="EMBL" id="CP045851">
    <property type="protein sequence ID" value="QGG94584.1"/>
    <property type="molecule type" value="Genomic_DNA"/>
</dbReference>
<sequence>MLNPLDDLPVHQTPEPIAHYGSPSRNAYDRYFFNGYTPDGELFFAAAMGLYPNRKVLDAAFSVVHDGVQRSIRTSGRAPLDRRDTSMGPIRVEVVDPMRQLRVLVDDADRGFHVDATFTARTVAVEEPRFTFRSGTLVTFDYTRLAQWGTWTGTIEVDGRSWTLDEMAVRGCRDRSWGIRPVGERESGGAPGGLPQFFWLWAPINFDDVCTHFDTNELSDGRPWHQSGAIVPVLDSPDAPVIDPGDVAEPMRDVDWSIDWQPGTRRARGATLDLHPWRGGSERIELEPLVTFQMLGLGYLHPEWNHGAWHGELDVADDTLVLADLDPMDHAHLHVQQLVRARWGDRVGTGVLEQLVIGPHEPSGFTDLLDPAR</sequence>
<evidence type="ECO:0000313" key="3">
    <source>
        <dbReference type="Proteomes" id="UP000334019"/>
    </source>
</evidence>
<accession>A0A5Q2RG12</accession>
<dbReference type="SUPFAM" id="SSF159245">
    <property type="entry name" value="AttH-like"/>
    <property type="match status" value="1"/>
</dbReference>
<dbReference type="Proteomes" id="UP000334019">
    <property type="component" value="Chromosome"/>
</dbReference>
<name>A0A5Q2RG12_9ACTN</name>
<evidence type="ECO:0008006" key="4">
    <source>
        <dbReference type="Google" id="ProtNLM"/>
    </source>
</evidence>
<keyword evidence="3" id="KW-1185">Reference proteome</keyword>